<comment type="cofactor">
    <cofactor evidence="1">
        <name>FAD</name>
        <dbReference type="ChEBI" id="CHEBI:57692"/>
    </cofactor>
</comment>
<evidence type="ECO:0000256" key="1">
    <source>
        <dbReference type="ARBA" id="ARBA00001974"/>
    </source>
</evidence>
<proteinExistence type="inferred from homology"/>
<dbReference type="Pfam" id="PF01593">
    <property type="entry name" value="Amino_oxidase"/>
    <property type="match status" value="2"/>
</dbReference>
<evidence type="ECO:0000256" key="4">
    <source>
        <dbReference type="ARBA" id="ARBA00023002"/>
    </source>
</evidence>
<reference evidence="7 8" key="1">
    <citation type="journal article" date="2014" name="Nat. Commun.">
        <title>Klebsormidium flaccidum genome reveals primary factors for plant terrestrial adaptation.</title>
        <authorList>
            <person name="Hori K."/>
            <person name="Maruyama F."/>
            <person name="Fujisawa T."/>
            <person name="Togashi T."/>
            <person name="Yamamoto N."/>
            <person name="Seo M."/>
            <person name="Sato S."/>
            <person name="Yamada T."/>
            <person name="Mori H."/>
            <person name="Tajima N."/>
            <person name="Moriyama T."/>
            <person name="Ikeuchi M."/>
            <person name="Watanabe M."/>
            <person name="Wada H."/>
            <person name="Kobayashi K."/>
            <person name="Saito M."/>
            <person name="Masuda T."/>
            <person name="Sasaki-Sekimoto Y."/>
            <person name="Mashiguchi K."/>
            <person name="Awai K."/>
            <person name="Shimojima M."/>
            <person name="Masuda S."/>
            <person name="Iwai M."/>
            <person name="Nobusawa T."/>
            <person name="Narise T."/>
            <person name="Kondo S."/>
            <person name="Saito H."/>
            <person name="Sato R."/>
            <person name="Murakawa M."/>
            <person name="Ihara Y."/>
            <person name="Oshima-Yamada Y."/>
            <person name="Ohtaka K."/>
            <person name="Satoh M."/>
            <person name="Sonobe K."/>
            <person name="Ishii M."/>
            <person name="Ohtani R."/>
            <person name="Kanamori-Sato M."/>
            <person name="Honoki R."/>
            <person name="Miyazaki D."/>
            <person name="Mochizuki H."/>
            <person name="Umetsu J."/>
            <person name="Higashi K."/>
            <person name="Shibata D."/>
            <person name="Kamiya Y."/>
            <person name="Sato N."/>
            <person name="Nakamura Y."/>
            <person name="Tabata S."/>
            <person name="Ida S."/>
            <person name="Kurokawa K."/>
            <person name="Ohta H."/>
        </authorList>
    </citation>
    <scope>NUCLEOTIDE SEQUENCE [LARGE SCALE GENOMIC DNA]</scope>
    <source>
        <strain evidence="7 8">NIES-2285</strain>
    </source>
</reference>
<dbReference type="EMBL" id="DF237257">
    <property type="protein sequence ID" value="GAQ86734.1"/>
    <property type="molecule type" value="Genomic_DNA"/>
</dbReference>
<evidence type="ECO:0000256" key="2">
    <source>
        <dbReference type="ARBA" id="ARBA00004723"/>
    </source>
</evidence>
<comment type="similarity">
    <text evidence="3">Belongs to the flavin monoamine oxidase family.</text>
</comment>
<evidence type="ECO:0000313" key="7">
    <source>
        <dbReference type="EMBL" id="GAQ86734.1"/>
    </source>
</evidence>
<evidence type="ECO:0000313" key="8">
    <source>
        <dbReference type="Proteomes" id="UP000054558"/>
    </source>
</evidence>
<dbReference type="OMA" id="PGMSVHA"/>
<dbReference type="InterPro" id="IPR001613">
    <property type="entry name" value="Flavin_amine_oxidase"/>
</dbReference>
<organism evidence="7 8">
    <name type="scientific">Klebsormidium nitens</name>
    <name type="common">Green alga</name>
    <name type="synonym">Ulothrix nitens</name>
    <dbReference type="NCBI Taxonomy" id="105231"/>
    <lineage>
        <taxon>Eukaryota</taxon>
        <taxon>Viridiplantae</taxon>
        <taxon>Streptophyta</taxon>
        <taxon>Klebsormidiophyceae</taxon>
        <taxon>Klebsormidiales</taxon>
        <taxon>Klebsormidiaceae</taxon>
        <taxon>Klebsormidium</taxon>
    </lineage>
</organism>
<dbReference type="SUPFAM" id="SSF51905">
    <property type="entry name" value="FAD/NAD(P)-binding domain"/>
    <property type="match status" value="1"/>
</dbReference>
<comment type="pathway">
    <text evidence="2">Amine and polyamine degradation; spermine degradation.</text>
</comment>
<keyword evidence="4" id="KW-0560">Oxidoreductase</keyword>
<gene>
    <name evidence="7" type="ORF">KFL_003080050</name>
</gene>
<dbReference type="Gene3D" id="3.50.50.60">
    <property type="entry name" value="FAD/NAD(P)-binding domain"/>
    <property type="match status" value="2"/>
</dbReference>
<dbReference type="PRINTS" id="PR00757">
    <property type="entry name" value="AMINEOXDASEF"/>
</dbReference>
<evidence type="ECO:0000259" key="6">
    <source>
        <dbReference type="Pfam" id="PF01593"/>
    </source>
</evidence>
<dbReference type="GO" id="GO:0016491">
    <property type="term" value="F:oxidoreductase activity"/>
    <property type="evidence" value="ECO:0000318"/>
    <property type="project" value="GO_Central"/>
</dbReference>
<dbReference type="OrthoDB" id="5046242at2759"/>
<feature type="domain" description="Amine oxidase" evidence="6">
    <location>
        <begin position="429"/>
        <end position="499"/>
    </location>
</feature>
<dbReference type="PANTHER" id="PTHR10742">
    <property type="entry name" value="FLAVIN MONOAMINE OXIDASE"/>
    <property type="match status" value="1"/>
</dbReference>
<dbReference type="STRING" id="105231.A0A1Y1I705"/>
<evidence type="ECO:0000256" key="3">
    <source>
        <dbReference type="ARBA" id="ARBA00005995"/>
    </source>
</evidence>
<sequence length="510" mass="55563">MDSTDFDRRAVAHLVVPKYDVAVIGAGVSGLQAAQALRQQAPELKVVVLEASGRIGGRVKSINGIAPWPVEVGPEFLHGGDSSSIKKLVDAMGCKQREYPFPDRYYFGRERRWLPSDSDNPDVERVHEIFGEMAEQDESRPDESMRAYLERKGVNENVMELAQAIYANDFGCSLDALGVRESIHEAQNWSYGDTYFVLDRPLQAAVDFLAQGLEVRKNWPVQQVEYSTEAGVRLTSREANVVLADRAIVTVPITVLRDGDIEFCPPLSESKLRAARSIGMSTALKIVCAFSYRFWPADLFDVVCTHTFVPEVWFTTYPPSPPAIPAPRERNPAPPKLLGAVVAIGFVAGDQAHQIAQLPEKEIFERFLAQLDTMFAAPERHADVSSDASGSGAKDGNGNELKLRVLESCFFEAVGVADVSPDIHPATAAFSGGHIENWADEPFIRGAYSHPSVGGHSARGVLSQPVQGRLFFAGEATHPGVNPCLQAALDTGARAAFQICASQKGVTSRL</sequence>
<dbReference type="InterPro" id="IPR002937">
    <property type="entry name" value="Amino_oxidase"/>
</dbReference>
<dbReference type="Proteomes" id="UP000054558">
    <property type="component" value="Unassembled WGS sequence"/>
</dbReference>
<feature type="binding site" evidence="5">
    <location>
        <position position="29"/>
    </location>
    <ligand>
        <name>FAD</name>
        <dbReference type="ChEBI" id="CHEBI:57692"/>
    </ligand>
</feature>
<dbReference type="SUPFAM" id="SSF54373">
    <property type="entry name" value="FAD-linked reductases, C-terminal domain"/>
    <property type="match status" value="1"/>
</dbReference>
<protein>
    <recommendedName>
        <fullName evidence="6">Amine oxidase domain-containing protein</fullName>
    </recommendedName>
</protein>
<dbReference type="InterPro" id="IPR050281">
    <property type="entry name" value="Flavin_monoamine_oxidase"/>
</dbReference>
<feature type="binding site" evidence="5">
    <location>
        <begin position="50"/>
        <end position="51"/>
    </location>
    <ligand>
        <name>FAD</name>
        <dbReference type="ChEBI" id="CHEBI:57692"/>
    </ligand>
</feature>
<accession>A0A1Y1I705</accession>
<dbReference type="PANTHER" id="PTHR10742:SF418">
    <property type="entry name" value="AMINE OXIDASE DOMAIN-CONTAINING PROTEIN"/>
    <property type="match status" value="1"/>
</dbReference>
<keyword evidence="8" id="KW-1185">Reference proteome</keyword>
<dbReference type="AlphaFoldDB" id="A0A1Y1I705"/>
<dbReference type="GO" id="GO:0046592">
    <property type="term" value="F:polyamine oxidase activity"/>
    <property type="evidence" value="ECO:0007669"/>
    <property type="project" value="UniProtKB-ARBA"/>
</dbReference>
<feature type="binding site" evidence="5">
    <location>
        <position position="221"/>
    </location>
    <ligand>
        <name>FAD</name>
        <dbReference type="ChEBI" id="CHEBI:57692"/>
    </ligand>
</feature>
<name>A0A1Y1I705_KLENI</name>
<dbReference type="GO" id="GO:0006598">
    <property type="term" value="P:polyamine catabolic process"/>
    <property type="evidence" value="ECO:0007669"/>
    <property type="project" value="UniProtKB-ARBA"/>
</dbReference>
<evidence type="ECO:0000256" key="5">
    <source>
        <dbReference type="PIRSR" id="PIRSR601613-1"/>
    </source>
</evidence>
<dbReference type="InterPro" id="IPR036188">
    <property type="entry name" value="FAD/NAD-bd_sf"/>
</dbReference>
<feature type="domain" description="Amine oxidase" evidence="6">
    <location>
        <begin position="28"/>
        <end position="382"/>
    </location>
</feature>